<keyword evidence="2" id="KW-0472">Membrane</keyword>
<dbReference type="Pfam" id="PF10779">
    <property type="entry name" value="XhlA"/>
    <property type="match status" value="1"/>
</dbReference>
<dbReference type="EMBL" id="JAJNBZ010000002">
    <property type="protein sequence ID" value="MCE5168540.1"/>
    <property type="molecule type" value="Genomic_DNA"/>
</dbReference>
<proteinExistence type="predicted"/>
<evidence type="ECO:0000256" key="1">
    <source>
        <dbReference type="SAM" id="Coils"/>
    </source>
</evidence>
<keyword evidence="1" id="KW-0175">Coiled coil</keyword>
<dbReference type="RefSeq" id="WP_233695783.1">
    <property type="nucleotide sequence ID" value="NZ_JAJNBZ010000002.1"/>
</dbReference>
<evidence type="ECO:0000313" key="4">
    <source>
        <dbReference type="Proteomes" id="UP001199916"/>
    </source>
</evidence>
<accession>A0ABS8YDU9</accession>
<keyword evidence="2" id="KW-1133">Transmembrane helix</keyword>
<name>A0ABS8YDU9_9BACL</name>
<keyword evidence="4" id="KW-1185">Reference proteome</keyword>
<feature type="coiled-coil region" evidence="1">
    <location>
        <begin position="12"/>
        <end position="39"/>
    </location>
</feature>
<feature type="transmembrane region" description="Helical" evidence="2">
    <location>
        <begin position="59"/>
        <end position="80"/>
    </location>
</feature>
<evidence type="ECO:0000313" key="3">
    <source>
        <dbReference type="EMBL" id="MCE5168540.1"/>
    </source>
</evidence>
<organism evidence="3 4">
    <name type="scientific">Paenibacillus profundus</name>
    <dbReference type="NCBI Taxonomy" id="1173085"/>
    <lineage>
        <taxon>Bacteria</taxon>
        <taxon>Bacillati</taxon>
        <taxon>Bacillota</taxon>
        <taxon>Bacilli</taxon>
        <taxon>Bacillales</taxon>
        <taxon>Paenibacillaceae</taxon>
        <taxon>Paenibacillus</taxon>
    </lineage>
</organism>
<evidence type="ECO:0000256" key="2">
    <source>
        <dbReference type="SAM" id="Phobius"/>
    </source>
</evidence>
<dbReference type="InterPro" id="IPR019715">
    <property type="entry name" value="Haemolysin_XhlA"/>
</dbReference>
<protein>
    <submittedName>
        <fullName evidence="3">Hemolysin XhlA family protein</fullName>
    </submittedName>
</protein>
<sequence length="83" mass="9225">MGDPQVETLQRMTRVETKIDNIEEKLDSAINARDVAIEAIQSAKAAHHRLDRIEDGQKWFRRTVVASVITIVAAAIVTAIKLS</sequence>
<gene>
    <name evidence="3" type="ORF">LQV63_04325</name>
</gene>
<dbReference type="Proteomes" id="UP001199916">
    <property type="component" value="Unassembled WGS sequence"/>
</dbReference>
<reference evidence="3 4" key="1">
    <citation type="submission" date="2021-11" db="EMBL/GenBank/DDBJ databases">
        <title>Draft genome sequence of Paenibacillus profundus YoMME, a new Gram-positive bacteria with exoelectrogenic properties.</title>
        <authorList>
            <person name="Hubenova Y."/>
            <person name="Hubenova E."/>
            <person name="Manasiev Y."/>
            <person name="Peykov S."/>
            <person name="Mitov M."/>
        </authorList>
    </citation>
    <scope>NUCLEOTIDE SEQUENCE [LARGE SCALE GENOMIC DNA]</scope>
    <source>
        <strain evidence="3 4">YoMME</strain>
    </source>
</reference>
<keyword evidence="2" id="KW-0812">Transmembrane</keyword>
<comment type="caution">
    <text evidence="3">The sequence shown here is derived from an EMBL/GenBank/DDBJ whole genome shotgun (WGS) entry which is preliminary data.</text>
</comment>